<accession>A0A2H3CM00</accession>
<name>A0A2H3CM00_9AGAR</name>
<reference evidence="3" key="1">
    <citation type="journal article" date="2017" name="Nat. Ecol. Evol.">
        <title>Genome expansion and lineage-specific genetic innovations in the forest pathogenic fungi Armillaria.</title>
        <authorList>
            <person name="Sipos G."/>
            <person name="Prasanna A.N."/>
            <person name="Walter M.C."/>
            <person name="O'Connor E."/>
            <person name="Balint B."/>
            <person name="Krizsan K."/>
            <person name="Kiss B."/>
            <person name="Hess J."/>
            <person name="Varga T."/>
            <person name="Slot J."/>
            <person name="Riley R."/>
            <person name="Boka B."/>
            <person name="Rigling D."/>
            <person name="Barry K."/>
            <person name="Lee J."/>
            <person name="Mihaltcheva S."/>
            <person name="LaButti K."/>
            <person name="Lipzen A."/>
            <person name="Waldron R."/>
            <person name="Moloney N.M."/>
            <person name="Sperisen C."/>
            <person name="Kredics L."/>
            <person name="Vagvoelgyi C."/>
            <person name="Patrignani A."/>
            <person name="Fitzpatrick D."/>
            <person name="Nagy I."/>
            <person name="Doyle S."/>
            <person name="Anderson J.B."/>
            <person name="Grigoriev I.V."/>
            <person name="Gueldener U."/>
            <person name="Muensterkoetter M."/>
            <person name="Nagy L.G."/>
        </authorList>
    </citation>
    <scope>NUCLEOTIDE SEQUENCE [LARGE SCALE GENOMIC DNA]</scope>
    <source>
        <strain evidence="3">28-4</strain>
    </source>
</reference>
<gene>
    <name evidence="2" type="ORF">ARMSODRAFT_1028973</name>
</gene>
<feature type="non-terminal residue" evidence="2">
    <location>
        <position position="1"/>
    </location>
</feature>
<evidence type="ECO:0000313" key="3">
    <source>
        <dbReference type="Proteomes" id="UP000218334"/>
    </source>
</evidence>
<dbReference type="EMBL" id="KZ293415">
    <property type="protein sequence ID" value="PBK77807.1"/>
    <property type="molecule type" value="Genomic_DNA"/>
</dbReference>
<evidence type="ECO:0000313" key="2">
    <source>
        <dbReference type="EMBL" id="PBK77807.1"/>
    </source>
</evidence>
<sequence length="225" mass="25525">GIYYLTSSRLAKRSPHNPQQATFTYRQTLKNTMTSAQAAQRVSQGPAASDVPYPSDMARQHQQTSNTTDIQEAIVIVTNYIRQNKHQTLGRREKLEDEMAGENKYETLESLIKRNVELRSRNKANDAKIAEPEAKISKDIAMDPIYARYILDCAHTRLALSVGLISAPPPTAEQGASIFRKYLERWTDTQERLAAMRDLFSKCNDDGLRNMSEKLLYDLTVNLNT</sequence>
<dbReference type="AlphaFoldDB" id="A0A2H3CM00"/>
<organism evidence="2 3">
    <name type="scientific">Armillaria solidipes</name>
    <dbReference type="NCBI Taxonomy" id="1076256"/>
    <lineage>
        <taxon>Eukaryota</taxon>
        <taxon>Fungi</taxon>
        <taxon>Dikarya</taxon>
        <taxon>Basidiomycota</taxon>
        <taxon>Agaricomycotina</taxon>
        <taxon>Agaricomycetes</taxon>
        <taxon>Agaricomycetidae</taxon>
        <taxon>Agaricales</taxon>
        <taxon>Marasmiineae</taxon>
        <taxon>Physalacriaceae</taxon>
        <taxon>Armillaria</taxon>
    </lineage>
</organism>
<feature type="region of interest" description="Disordered" evidence="1">
    <location>
        <begin position="39"/>
        <end position="66"/>
    </location>
</feature>
<keyword evidence="3" id="KW-1185">Reference proteome</keyword>
<dbReference type="Proteomes" id="UP000218334">
    <property type="component" value="Unassembled WGS sequence"/>
</dbReference>
<evidence type="ECO:0000256" key="1">
    <source>
        <dbReference type="SAM" id="MobiDB-lite"/>
    </source>
</evidence>
<proteinExistence type="predicted"/>
<protein>
    <submittedName>
        <fullName evidence="2">Uncharacterized protein</fullName>
    </submittedName>
</protein>